<feature type="region of interest" description="Disordered" evidence="1">
    <location>
        <begin position="38"/>
        <end position="96"/>
    </location>
</feature>
<gene>
    <name evidence="2" type="ORF">PLEPLA_LOCUS44927</name>
</gene>
<name>A0A9N7Z6B1_PLEPL</name>
<dbReference type="EMBL" id="CADEAL010004326">
    <property type="protein sequence ID" value="CAB1457123.1"/>
    <property type="molecule type" value="Genomic_DNA"/>
</dbReference>
<feature type="compositionally biased region" description="Basic and acidic residues" evidence="1">
    <location>
        <begin position="38"/>
        <end position="61"/>
    </location>
</feature>
<feature type="compositionally biased region" description="Pro residues" evidence="1">
    <location>
        <begin position="78"/>
        <end position="90"/>
    </location>
</feature>
<evidence type="ECO:0000313" key="3">
    <source>
        <dbReference type="Proteomes" id="UP001153269"/>
    </source>
</evidence>
<keyword evidence="3" id="KW-1185">Reference proteome</keyword>
<organism evidence="2 3">
    <name type="scientific">Pleuronectes platessa</name>
    <name type="common">European plaice</name>
    <dbReference type="NCBI Taxonomy" id="8262"/>
    <lineage>
        <taxon>Eukaryota</taxon>
        <taxon>Metazoa</taxon>
        <taxon>Chordata</taxon>
        <taxon>Craniata</taxon>
        <taxon>Vertebrata</taxon>
        <taxon>Euteleostomi</taxon>
        <taxon>Actinopterygii</taxon>
        <taxon>Neopterygii</taxon>
        <taxon>Teleostei</taxon>
        <taxon>Neoteleostei</taxon>
        <taxon>Acanthomorphata</taxon>
        <taxon>Carangaria</taxon>
        <taxon>Pleuronectiformes</taxon>
        <taxon>Pleuronectoidei</taxon>
        <taxon>Pleuronectidae</taxon>
        <taxon>Pleuronectes</taxon>
    </lineage>
</organism>
<evidence type="ECO:0000256" key="1">
    <source>
        <dbReference type="SAM" id="MobiDB-lite"/>
    </source>
</evidence>
<sequence>MIAGNRECSPLCQRGLPPPDECDPTICRCKPLRESPDYIRQKYNEPVEVKEVPVADKKEKSPSGSPHFYRKGTTPNQSPSPSPGPSPTPSPAVVKKTFYSSKTTIPAKPAGKENKTPAAESLTAVLECVIAYLLPTPSIPDLPTSSLPWTLPQPSVFDHEFRLFPPGYAPARLCDYTAHHWTCLPAR</sequence>
<dbReference type="AlphaFoldDB" id="A0A9N7Z6B1"/>
<accession>A0A9N7Z6B1</accession>
<evidence type="ECO:0000313" key="2">
    <source>
        <dbReference type="EMBL" id="CAB1457123.1"/>
    </source>
</evidence>
<feature type="region of interest" description="Disordered" evidence="1">
    <location>
        <begin position="1"/>
        <end position="26"/>
    </location>
</feature>
<dbReference type="Proteomes" id="UP001153269">
    <property type="component" value="Unassembled WGS sequence"/>
</dbReference>
<proteinExistence type="predicted"/>
<comment type="caution">
    <text evidence="2">The sequence shown here is derived from an EMBL/GenBank/DDBJ whole genome shotgun (WGS) entry which is preliminary data.</text>
</comment>
<protein>
    <submittedName>
        <fullName evidence="2">Uncharacterized protein</fullName>
    </submittedName>
</protein>
<reference evidence="2" key="1">
    <citation type="submission" date="2020-03" db="EMBL/GenBank/DDBJ databases">
        <authorList>
            <person name="Weist P."/>
        </authorList>
    </citation>
    <scope>NUCLEOTIDE SEQUENCE</scope>
</reference>